<evidence type="ECO:0000256" key="2">
    <source>
        <dbReference type="SAM" id="SignalP"/>
    </source>
</evidence>
<reference evidence="3 4" key="1">
    <citation type="submission" date="2017-08" db="EMBL/GenBank/DDBJ databases">
        <authorList>
            <person name="de Groot N.N."/>
        </authorList>
    </citation>
    <scope>NUCLEOTIDE SEQUENCE [LARGE SCALE GENOMIC DNA]</scope>
    <source>
        <strain evidence="3 4">USBA 352</strain>
    </source>
</reference>
<organism evidence="3 4">
    <name type="scientific">Stappia indica</name>
    <dbReference type="NCBI Taxonomy" id="538381"/>
    <lineage>
        <taxon>Bacteria</taxon>
        <taxon>Pseudomonadati</taxon>
        <taxon>Pseudomonadota</taxon>
        <taxon>Alphaproteobacteria</taxon>
        <taxon>Hyphomicrobiales</taxon>
        <taxon>Stappiaceae</taxon>
        <taxon>Stappia</taxon>
    </lineage>
</organism>
<dbReference type="OrthoDB" id="3239593at2"/>
<dbReference type="PANTHER" id="PTHR42779:SF1">
    <property type="entry name" value="PROTEIN YNJB"/>
    <property type="match status" value="1"/>
</dbReference>
<evidence type="ECO:0000256" key="1">
    <source>
        <dbReference type="ARBA" id="ARBA00022764"/>
    </source>
</evidence>
<dbReference type="Pfam" id="PF13416">
    <property type="entry name" value="SBP_bac_8"/>
    <property type="match status" value="1"/>
</dbReference>
<dbReference type="InterPro" id="IPR006059">
    <property type="entry name" value="SBP"/>
</dbReference>
<dbReference type="Gene3D" id="3.40.190.10">
    <property type="entry name" value="Periplasmic binding protein-like II"/>
    <property type="match status" value="2"/>
</dbReference>
<dbReference type="AlphaFoldDB" id="A0A285T7K4"/>
<dbReference type="STRING" id="538381.GCA_001696535_02290"/>
<evidence type="ECO:0000313" key="3">
    <source>
        <dbReference type="EMBL" id="SOC17463.1"/>
    </source>
</evidence>
<dbReference type="EMBL" id="OBML01000009">
    <property type="protein sequence ID" value="SOC17463.1"/>
    <property type="molecule type" value="Genomic_DNA"/>
</dbReference>
<keyword evidence="2" id="KW-0732">Signal</keyword>
<dbReference type="Proteomes" id="UP000219331">
    <property type="component" value="Unassembled WGS sequence"/>
</dbReference>
<dbReference type="PANTHER" id="PTHR42779">
    <property type="entry name" value="PROTEIN YNJB"/>
    <property type="match status" value="1"/>
</dbReference>
<sequence length="415" mass="44817">MTIIRLLSRPVRGALLAAALTLPLAPLASRADETVDPADWTEVLAKAKGQTVYFHAWGGEPRINAYIAWAGEQLQQRHGITVEQVKVDDTANVVARIVAEKAAGQESGGAVDLVWINGENFVSLKKAGLLMSPGWATKLPNWPLVDVENKPAVVTDFTEPTDGQESPWGMAKLVFMHDTATLAEPPKTLDALAEHVKANPGRFTYPQPPNFHGSTFLKQVLATTIADRAKLSRPVDPASFEANVAPLFAYLDALHPNMWRQGRAFPQNQPALRQLLADGEIDIAFTFNPAGASAAIAAGELPETVRTFVLDGGTIGNAHFLAIPFNANAKAGALVLADFLLSPEAQARKQDPAIWGDPTVLAVERLEAAERERFAALDLGIATLSPEELGPVIEEPHASWMVELERAWTARYASQ</sequence>
<dbReference type="SUPFAM" id="SSF53850">
    <property type="entry name" value="Periplasmic binding protein-like II"/>
    <property type="match status" value="1"/>
</dbReference>
<dbReference type="NCBIfam" id="NF008633">
    <property type="entry name" value="PRK11622.1"/>
    <property type="match status" value="1"/>
</dbReference>
<feature type="signal peptide" evidence="2">
    <location>
        <begin position="1"/>
        <end position="31"/>
    </location>
</feature>
<dbReference type="InterPro" id="IPR027020">
    <property type="entry name" value="YnjB"/>
</dbReference>
<dbReference type="RefSeq" id="WP_097175617.1">
    <property type="nucleotide sequence ID" value="NZ_OBML01000009.1"/>
</dbReference>
<accession>A0A285T7K4</accession>
<name>A0A285T7K4_9HYPH</name>
<keyword evidence="4" id="KW-1185">Reference proteome</keyword>
<proteinExistence type="predicted"/>
<feature type="chain" id="PRO_5012899648" evidence="2">
    <location>
        <begin position="32"/>
        <end position="415"/>
    </location>
</feature>
<protein>
    <submittedName>
        <fullName evidence="3">Putative thiamine transport system substrate-binding protein</fullName>
    </submittedName>
</protein>
<keyword evidence="1" id="KW-0574">Periplasm</keyword>
<evidence type="ECO:0000313" key="4">
    <source>
        <dbReference type="Proteomes" id="UP000219331"/>
    </source>
</evidence>
<gene>
    <name evidence="3" type="ORF">SAMN05421512_10910</name>
</gene>
<dbReference type="PIRSF" id="PIRSF029172">
    <property type="entry name" value="UCP029172_ABC_sbc_YnjB"/>
    <property type="match status" value="1"/>
</dbReference>